<comment type="subcellular location">
    <subcellularLocation>
        <location evidence="11">Cell membrane</location>
        <topology evidence="11">Peripheral membrane protein</topology>
    </subcellularLocation>
</comment>
<comment type="subunit">
    <text evidence="11">Heterodimer of a large membrane-associated beta subunit and a small pyruvoyl-containing alpha subunit.</text>
</comment>
<dbReference type="GO" id="GO:0004609">
    <property type="term" value="F:phosphatidylserine decarboxylase activity"/>
    <property type="evidence" value="ECO:0007669"/>
    <property type="project" value="UniProtKB-UniRule"/>
</dbReference>
<evidence type="ECO:0000256" key="8">
    <source>
        <dbReference type="ARBA" id="ARBA00023239"/>
    </source>
</evidence>
<keyword evidence="3 11" id="KW-0210">Decarboxylase</keyword>
<feature type="chain" id="PRO_5039772719" description="Phosphatidylserine decarboxylase beta chain" evidence="11">
    <location>
        <begin position="1"/>
        <end position="172"/>
    </location>
</feature>
<dbReference type="PANTHER" id="PTHR35809:SF1">
    <property type="entry name" value="ARCHAETIDYLSERINE DECARBOXYLASE PROENZYME-RELATED"/>
    <property type="match status" value="1"/>
</dbReference>
<organism evidence="13 14">
    <name type="scientific">Candidatus Mucispirillum faecigallinarum</name>
    <dbReference type="NCBI Taxonomy" id="2838699"/>
    <lineage>
        <taxon>Bacteria</taxon>
        <taxon>Pseudomonadati</taxon>
        <taxon>Deferribacterota</taxon>
        <taxon>Deferribacteres</taxon>
        <taxon>Deferribacterales</taxon>
        <taxon>Mucispirillaceae</taxon>
        <taxon>Mucispirillum</taxon>
    </lineage>
</organism>
<dbReference type="PANTHER" id="PTHR35809">
    <property type="entry name" value="ARCHAETIDYLSERINE DECARBOXYLASE PROENZYME-RELATED"/>
    <property type="match status" value="1"/>
</dbReference>
<comment type="caution">
    <text evidence="11">Lacks conserved residue(s) required for the propagation of feature annotation.</text>
</comment>
<gene>
    <name evidence="11" type="primary">psd</name>
    <name evidence="13" type="ORF">H9804_01030</name>
</gene>
<reference evidence="13" key="2">
    <citation type="submission" date="2021-04" db="EMBL/GenBank/DDBJ databases">
        <authorList>
            <person name="Gilroy R."/>
        </authorList>
    </citation>
    <scope>NUCLEOTIDE SEQUENCE</scope>
    <source>
        <strain evidence="13">ChiW4-1371</strain>
    </source>
</reference>
<name>A0A9D2GR36_9BACT</name>
<proteinExistence type="inferred from homology"/>
<evidence type="ECO:0000256" key="5">
    <source>
        <dbReference type="ARBA" id="ARBA00023136"/>
    </source>
</evidence>
<evidence type="ECO:0000256" key="2">
    <source>
        <dbReference type="ARBA" id="ARBA00022516"/>
    </source>
</evidence>
<evidence type="ECO:0000256" key="6">
    <source>
        <dbReference type="ARBA" id="ARBA00023145"/>
    </source>
</evidence>
<keyword evidence="5 11" id="KW-0472">Membrane</keyword>
<evidence type="ECO:0000256" key="1">
    <source>
        <dbReference type="ARBA" id="ARBA00022475"/>
    </source>
</evidence>
<dbReference type="HAMAP" id="MF_00664">
    <property type="entry name" value="PS_decarb_PSD_A"/>
    <property type="match status" value="1"/>
</dbReference>
<dbReference type="Proteomes" id="UP000824176">
    <property type="component" value="Unassembled WGS sequence"/>
</dbReference>
<dbReference type="NCBIfam" id="NF003685">
    <property type="entry name" value="PRK05305.2-5"/>
    <property type="match status" value="1"/>
</dbReference>
<comment type="similarity">
    <text evidence="11">Belongs to the phosphatidylserine decarboxylase family. PSD-A subfamily.</text>
</comment>
<keyword evidence="10 11" id="KW-0670">Pyruvate</keyword>
<keyword evidence="7 11" id="KW-0594">Phospholipid biosynthesis</keyword>
<keyword evidence="8 11" id="KW-0456">Lyase</keyword>
<accession>A0A9D2GR36</accession>
<dbReference type="EMBL" id="DXAQ01000016">
    <property type="protein sequence ID" value="HIZ88503.1"/>
    <property type="molecule type" value="Genomic_DNA"/>
</dbReference>
<feature type="transmembrane region" description="Helical" evidence="12">
    <location>
        <begin position="18"/>
        <end position="43"/>
    </location>
</feature>
<keyword evidence="9 11" id="KW-1208">Phospholipid metabolism</keyword>
<sequence length="207" mass="23279">MIAKEGYPFIISALVATILFYIIPWFIWVTISLLLLALFLWFFRDPERNAPIEQDIAVSAADGKVVEVEEVEFKGEKYKKVGVFMNVFSVHVNRTPVTGTVTSIEHIPGKFVNASRKDASIINERNIITFDTKYGKVIAVQVAGLVARRTVSYVNVGDLMATGDRFGMIKFSSRVDHYFPLNAEIQVKVDDEVKAGESIIARFIEEI</sequence>
<comment type="caution">
    <text evidence="13">The sequence shown here is derived from an EMBL/GenBank/DDBJ whole genome shotgun (WGS) entry which is preliminary data.</text>
</comment>
<keyword evidence="1 11" id="KW-1003">Cell membrane</keyword>
<dbReference type="GO" id="GO:0006646">
    <property type="term" value="P:phosphatidylethanolamine biosynthetic process"/>
    <property type="evidence" value="ECO:0007669"/>
    <property type="project" value="UniProtKB-UniRule"/>
</dbReference>
<evidence type="ECO:0000256" key="3">
    <source>
        <dbReference type="ARBA" id="ARBA00022793"/>
    </source>
</evidence>
<evidence type="ECO:0000256" key="11">
    <source>
        <dbReference type="HAMAP-Rule" id="MF_00664"/>
    </source>
</evidence>
<dbReference type="GO" id="GO:0005886">
    <property type="term" value="C:plasma membrane"/>
    <property type="evidence" value="ECO:0007669"/>
    <property type="project" value="UniProtKB-SubCell"/>
</dbReference>
<comment type="pathway">
    <text evidence="11">Phospholipid metabolism; phosphatidylethanolamine biosynthesis; phosphatidylethanolamine from CDP-diacylglycerol: step 2/2.</text>
</comment>
<reference evidence="13" key="1">
    <citation type="journal article" date="2021" name="PeerJ">
        <title>Extensive microbial diversity within the chicken gut microbiome revealed by metagenomics and culture.</title>
        <authorList>
            <person name="Gilroy R."/>
            <person name="Ravi A."/>
            <person name="Getino M."/>
            <person name="Pursley I."/>
            <person name="Horton D.L."/>
            <person name="Alikhan N.F."/>
            <person name="Baker D."/>
            <person name="Gharbi K."/>
            <person name="Hall N."/>
            <person name="Watson M."/>
            <person name="Adriaenssens E.M."/>
            <person name="Foster-Nyarko E."/>
            <person name="Jarju S."/>
            <person name="Secka A."/>
            <person name="Antonio M."/>
            <person name="Oren A."/>
            <person name="Chaudhuri R.R."/>
            <person name="La Ragione R."/>
            <person name="Hildebrand F."/>
            <person name="Pallen M.J."/>
        </authorList>
    </citation>
    <scope>NUCLEOTIDE SEQUENCE</scope>
    <source>
        <strain evidence="13">ChiW4-1371</strain>
    </source>
</reference>
<comment type="PTM">
    <text evidence="11">Is synthesized initially as an inactive proenzyme. Formation of the active enzyme involves a self-maturation process in which the active site pyruvoyl group is generated from an internal serine residue via an autocatalytic post-translational modification. Two non-identical subunits are generated from the proenzyme in this reaction, and the pyruvate is formed at the N-terminus of the alpha chain, which is derived from the carboxyl end of the proenzyme. The post-translation cleavage follows an unusual pathway, termed non-hydrolytic serinolysis, in which the side chain hydroxyl group of the serine supplies its oxygen atom to form the C-terminus of the beta chain, while the remainder of the serine residue undergoes an oxidative deamination to produce ammonia and the pyruvoyl prosthetic group on the alpha chain.</text>
</comment>
<dbReference type="InterPro" id="IPR003817">
    <property type="entry name" value="PS_Dcarbxylase"/>
</dbReference>
<evidence type="ECO:0000256" key="7">
    <source>
        <dbReference type="ARBA" id="ARBA00023209"/>
    </source>
</evidence>
<evidence type="ECO:0000256" key="12">
    <source>
        <dbReference type="SAM" id="Phobius"/>
    </source>
</evidence>
<evidence type="ECO:0000313" key="13">
    <source>
        <dbReference type="EMBL" id="HIZ88503.1"/>
    </source>
</evidence>
<dbReference type="EC" id="4.1.1.65" evidence="11"/>
<evidence type="ECO:0000256" key="9">
    <source>
        <dbReference type="ARBA" id="ARBA00023264"/>
    </source>
</evidence>
<evidence type="ECO:0000256" key="10">
    <source>
        <dbReference type="ARBA" id="ARBA00023317"/>
    </source>
</evidence>
<evidence type="ECO:0000313" key="14">
    <source>
        <dbReference type="Proteomes" id="UP000824176"/>
    </source>
</evidence>
<feature type="modified residue" description="Pyruvic acid (Ser); by autocatalysis" evidence="11">
    <location>
        <position position="173"/>
    </location>
</feature>
<comment type="cofactor">
    <cofactor evidence="11">
        <name>pyruvate</name>
        <dbReference type="ChEBI" id="CHEBI:15361"/>
    </cofactor>
    <text evidence="11">Binds 1 pyruvoyl group covalently per subunit.</text>
</comment>
<dbReference type="Pfam" id="PF02666">
    <property type="entry name" value="PS_Dcarbxylase"/>
    <property type="match status" value="1"/>
</dbReference>
<evidence type="ECO:0000256" key="4">
    <source>
        <dbReference type="ARBA" id="ARBA00023098"/>
    </source>
</evidence>
<comment type="function">
    <text evidence="11">Catalyzes the formation of phosphatidylethanolamine (PtdEtn) from phosphatidylserine (PtdSer).</text>
</comment>
<dbReference type="InterPro" id="IPR033175">
    <property type="entry name" value="PSD-A"/>
</dbReference>
<dbReference type="NCBIfam" id="NF003678">
    <property type="entry name" value="PRK05305.1-2"/>
    <property type="match status" value="1"/>
</dbReference>
<keyword evidence="6 11" id="KW-0865">Zymogen</keyword>
<protein>
    <recommendedName>
        <fullName evidence="11">Phosphatidylserine decarboxylase proenzyme</fullName>
        <ecNumber evidence="11">4.1.1.65</ecNumber>
    </recommendedName>
    <component>
        <recommendedName>
            <fullName evidence="11">Phosphatidylserine decarboxylase alpha chain</fullName>
        </recommendedName>
    </component>
    <component>
        <recommendedName>
            <fullName evidence="11">Phosphatidylserine decarboxylase beta chain</fullName>
        </recommendedName>
    </component>
</protein>
<comment type="catalytic activity">
    <reaction evidence="11">
        <text>a 1,2-diacyl-sn-glycero-3-phospho-L-serine + H(+) = a 1,2-diacyl-sn-glycero-3-phosphoethanolamine + CO2</text>
        <dbReference type="Rhea" id="RHEA:20828"/>
        <dbReference type="ChEBI" id="CHEBI:15378"/>
        <dbReference type="ChEBI" id="CHEBI:16526"/>
        <dbReference type="ChEBI" id="CHEBI:57262"/>
        <dbReference type="ChEBI" id="CHEBI:64612"/>
        <dbReference type="EC" id="4.1.1.65"/>
    </reaction>
</comment>
<keyword evidence="4 11" id="KW-0443">Lipid metabolism</keyword>
<feature type="active site" description="Schiff-base intermediate with substrate; via pyruvic acid" evidence="11">
    <location>
        <position position="173"/>
    </location>
</feature>
<keyword evidence="2 11" id="KW-0444">Lipid biosynthesis</keyword>
<feature type="chain" id="PRO_5039772718" description="Phosphatidylserine decarboxylase alpha chain" evidence="11">
    <location>
        <begin position="173"/>
        <end position="207"/>
    </location>
</feature>
<dbReference type="AlphaFoldDB" id="A0A9D2GR36"/>
<keyword evidence="12" id="KW-1133">Transmembrane helix</keyword>
<keyword evidence="12" id="KW-0812">Transmembrane</keyword>